<sequence length="237" mass="27096">MRTPIHILILLLLLQTTFSNAQRATDKNHINIDPLLPWAGTYQIQYERAIGHRFSVSISTGYKFSSGNLDISSIDFDRFVTNEFDFKGIKLIPEFRWYFQESHDGLMGFYVGTYFRFQNRKGDIAGTYTAVDNQVSEILIDANLRTFNPGLEVGYKLNLNKGFFIDFIIAGPGLSFNTLELNEVTPVPQAFYDDLTDSLKRLGIIDLIDPDFEINGNQKTELKLIAFRYGIKIGYSF</sequence>
<dbReference type="AlphaFoldDB" id="A0A0Q1CD96"/>
<evidence type="ECO:0000313" key="3">
    <source>
        <dbReference type="Proteomes" id="UP000050827"/>
    </source>
</evidence>
<gene>
    <name evidence="2" type="ORF">AAY42_01045</name>
</gene>
<reference evidence="2 3" key="1">
    <citation type="submission" date="2015-04" db="EMBL/GenBank/DDBJ databases">
        <title>Complete genome of flavobacterium.</title>
        <authorList>
            <person name="Kwon Y.M."/>
            <person name="Kim S.-J."/>
        </authorList>
    </citation>
    <scope>NUCLEOTIDE SEQUENCE [LARGE SCALE GENOMIC DNA]</scope>
    <source>
        <strain evidence="2 3">DK169</strain>
    </source>
</reference>
<organism evidence="2 3">
    <name type="scientific">Flagellimonas eckloniae</name>
    <dbReference type="NCBI Taxonomy" id="346185"/>
    <lineage>
        <taxon>Bacteria</taxon>
        <taxon>Pseudomonadati</taxon>
        <taxon>Bacteroidota</taxon>
        <taxon>Flavobacteriia</taxon>
        <taxon>Flavobacteriales</taxon>
        <taxon>Flavobacteriaceae</taxon>
        <taxon>Flagellimonas</taxon>
    </lineage>
</organism>
<dbReference type="OrthoDB" id="1118958at2"/>
<dbReference type="Pfam" id="PF12099">
    <property type="entry name" value="DUF3575"/>
    <property type="match status" value="1"/>
</dbReference>
<proteinExistence type="predicted"/>
<accession>A0A0Q1CD96</accession>
<dbReference type="Proteomes" id="UP000050827">
    <property type="component" value="Unassembled WGS sequence"/>
</dbReference>
<protein>
    <recommendedName>
        <fullName evidence="4">DUF3575 domain-containing protein</fullName>
    </recommendedName>
</protein>
<keyword evidence="1" id="KW-0732">Signal</keyword>
<dbReference type="STRING" id="346185.AAY42_01045"/>
<dbReference type="RefSeq" id="WP_055392163.1">
    <property type="nucleotide sequence ID" value="NZ_LCTZ01000002.1"/>
</dbReference>
<evidence type="ECO:0008006" key="4">
    <source>
        <dbReference type="Google" id="ProtNLM"/>
    </source>
</evidence>
<dbReference type="InterPro" id="IPR021958">
    <property type="entry name" value="DUF3575"/>
</dbReference>
<keyword evidence="3" id="KW-1185">Reference proteome</keyword>
<feature type="signal peptide" evidence="1">
    <location>
        <begin position="1"/>
        <end position="21"/>
    </location>
</feature>
<dbReference type="EMBL" id="LCTZ01000002">
    <property type="protein sequence ID" value="KQC28646.1"/>
    <property type="molecule type" value="Genomic_DNA"/>
</dbReference>
<evidence type="ECO:0000313" key="2">
    <source>
        <dbReference type="EMBL" id="KQC28646.1"/>
    </source>
</evidence>
<name>A0A0Q1CD96_9FLAO</name>
<evidence type="ECO:0000256" key="1">
    <source>
        <dbReference type="SAM" id="SignalP"/>
    </source>
</evidence>
<feature type="chain" id="PRO_5006189180" description="DUF3575 domain-containing protein" evidence="1">
    <location>
        <begin position="22"/>
        <end position="237"/>
    </location>
</feature>
<comment type="caution">
    <text evidence="2">The sequence shown here is derived from an EMBL/GenBank/DDBJ whole genome shotgun (WGS) entry which is preliminary data.</text>
</comment>